<gene>
    <name evidence="1" type="ORF">AMQ74_01801</name>
</gene>
<dbReference type="SUPFAM" id="SSF48576">
    <property type="entry name" value="Terpenoid synthases"/>
    <property type="match status" value="1"/>
</dbReference>
<evidence type="ECO:0000313" key="1">
    <source>
        <dbReference type="EMBL" id="KYC46513.1"/>
    </source>
</evidence>
<dbReference type="PANTHER" id="PTHR31480">
    <property type="entry name" value="BIFUNCTIONAL LYCOPENE CYCLASE/PHYTOENE SYNTHASE"/>
    <property type="match status" value="1"/>
</dbReference>
<dbReference type="GO" id="GO:0004311">
    <property type="term" value="F:geranylgeranyl diphosphate synthase activity"/>
    <property type="evidence" value="ECO:0007669"/>
    <property type="project" value="InterPro"/>
</dbReference>
<evidence type="ECO:0000313" key="2">
    <source>
        <dbReference type="Proteomes" id="UP000075578"/>
    </source>
</evidence>
<dbReference type="Gene3D" id="1.10.600.10">
    <property type="entry name" value="Farnesyl Diphosphate Synthase"/>
    <property type="match status" value="1"/>
</dbReference>
<reference evidence="1 2" key="1">
    <citation type="journal article" date="2016" name="ISME J.">
        <title>Chasing the elusive Euryarchaeota class WSA2: genomes reveal a uniquely fastidious methyl-reducing methanogen.</title>
        <authorList>
            <person name="Nobu M.K."/>
            <person name="Narihiro T."/>
            <person name="Kuroda K."/>
            <person name="Mei R."/>
            <person name="Liu W.T."/>
        </authorList>
    </citation>
    <scope>NUCLEOTIDE SEQUENCE [LARGE SCALE GENOMIC DNA]</scope>
    <source>
        <strain evidence="1">U1lsi0528_Bin089</strain>
    </source>
</reference>
<dbReference type="InterPro" id="IPR033904">
    <property type="entry name" value="Trans_IPPS_HH"/>
</dbReference>
<sequence length="292" mass="34495">MVDKTLYSIFKGGSKTYFYSTIFFPERAKEDVFKLYSFVRKADDLVDSIPQQTEEFYEFKDRYHEAQKGDITGDVVIDSFVEVSRRKNFESKWTDAFLKSMEMDITKSTYKNLDELKVYLYGSSEVIGLFMARILDLHEYSFTAARHLGRAMQFINFIRDISEDLLLGRIYFSQEDLEEFKLPSLELKDTKARPDQFRGFIQKQLDTYFDWQKKAEEGFPYIPKRYLIPIKTASDMYNWTGRTISKDPFIVYKKKIKPSVPRIVSTIAYNSILLRESDQIKDLRLALNYLSD</sequence>
<dbReference type="InterPro" id="IPR002060">
    <property type="entry name" value="Squ/phyt_synthse"/>
</dbReference>
<dbReference type="SFLD" id="SFLDG01212">
    <property type="entry name" value="Phytoene_synthase_like"/>
    <property type="match status" value="1"/>
</dbReference>
<dbReference type="PATRIC" id="fig|1705564.3.peg.1959"/>
<dbReference type="AlphaFoldDB" id="A0A150ING2"/>
<dbReference type="InterPro" id="IPR044843">
    <property type="entry name" value="Trans_IPPS_bact-type"/>
</dbReference>
<comment type="caution">
    <text evidence="1">The sequence shown here is derived from an EMBL/GenBank/DDBJ whole genome shotgun (WGS) entry which is preliminary data.</text>
</comment>
<dbReference type="InterPro" id="IPR008949">
    <property type="entry name" value="Isoprenoid_synthase_dom_sf"/>
</dbReference>
<dbReference type="SFLD" id="SFLDS00005">
    <property type="entry name" value="Isoprenoid_Synthase_Type_I"/>
    <property type="match status" value="1"/>
</dbReference>
<accession>A0A150ING2</accession>
<dbReference type="Pfam" id="PF00494">
    <property type="entry name" value="SQS_PSY"/>
    <property type="match status" value="1"/>
</dbReference>
<organism evidence="1 2">
    <name type="scientific">Candidatus Methanofastidiosum methylothiophilum</name>
    <dbReference type="NCBI Taxonomy" id="1705564"/>
    <lineage>
        <taxon>Archaea</taxon>
        <taxon>Methanobacteriati</taxon>
        <taxon>Methanobacteriota</taxon>
        <taxon>Stenosarchaea group</taxon>
        <taxon>Candidatus Methanofastidiosia</taxon>
        <taxon>Candidatus Methanofastidiosales</taxon>
        <taxon>Candidatus Methanofastidiosaceae</taxon>
        <taxon>Candidatus Methanofastidiosum</taxon>
    </lineage>
</organism>
<dbReference type="GO" id="GO:0051996">
    <property type="term" value="F:squalene synthase [NAD(P)H] activity"/>
    <property type="evidence" value="ECO:0007669"/>
    <property type="project" value="InterPro"/>
</dbReference>
<dbReference type="EMBL" id="LNGD01000200">
    <property type="protein sequence ID" value="KYC46513.1"/>
    <property type="molecule type" value="Genomic_DNA"/>
</dbReference>
<dbReference type="SFLD" id="SFLDG01018">
    <property type="entry name" value="Squalene/Phytoene_Synthase_Lik"/>
    <property type="match status" value="1"/>
</dbReference>
<dbReference type="Proteomes" id="UP000075578">
    <property type="component" value="Unassembled WGS sequence"/>
</dbReference>
<dbReference type="CDD" id="cd00683">
    <property type="entry name" value="Trans_IPPS_HH"/>
    <property type="match status" value="1"/>
</dbReference>
<name>A0A150ING2_9EURY</name>
<proteinExistence type="predicted"/>
<protein>
    <submittedName>
        <fullName evidence="1">Squalene/phytoene synthase</fullName>
    </submittedName>
</protein>